<protein>
    <recommendedName>
        <fullName evidence="3">SRPBCC family protein</fullName>
    </recommendedName>
</protein>
<dbReference type="Gene3D" id="3.30.530.20">
    <property type="match status" value="1"/>
</dbReference>
<dbReference type="EMBL" id="JAERRF010000007">
    <property type="protein sequence ID" value="MBL1097859.1"/>
    <property type="molecule type" value="Genomic_DNA"/>
</dbReference>
<reference evidence="1 2" key="1">
    <citation type="submission" date="2021-01" db="EMBL/GenBank/DDBJ databases">
        <title>WGS of actinomycetes isolated from Thailand.</title>
        <authorList>
            <person name="Thawai C."/>
        </authorList>
    </citation>
    <scope>NUCLEOTIDE SEQUENCE [LARGE SCALE GENOMIC DNA]</scope>
    <source>
        <strain evidence="1 2">CA1R205</strain>
    </source>
</reference>
<dbReference type="SUPFAM" id="SSF55961">
    <property type="entry name" value="Bet v1-like"/>
    <property type="match status" value="1"/>
</dbReference>
<name>A0ABS1ND52_9ACTN</name>
<organism evidence="1 2">
    <name type="scientific">Streptomyces coffeae</name>
    <dbReference type="NCBI Taxonomy" id="621382"/>
    <lineage>
        <taxon>Bacteria</taxon>
        <taxon>Bacillati</taxon>
        <taxon>Actinomycetota</taxon>
        <taxon>Actinomycetes</taxon>
        <taxon>Kitasatosporales</taxon>
        <taxon>Streptomycetaceae</taxon>
        <taxon>Streptomyces</taxon>
    </lineage>
</organism>
<proteinExistence type="predicted"/>
<gene>
    <name evidence="1" type="ORF">JK363_14490</name>
</gene>
<keyword evidence="2" id="KW-1185">Reference proteome</keyword>
<dbReference type="RefSeq" id="WP_201875275.1">
    <property type="nucleotide sequence ID" value="NZ_JAERRF010000007.1"/>
</dbReference>
<evidence type="ECO:0000313" key="1">
    <source>
        <dbReference type="EMBL" id="MBL1097859.1"/>
    </source>
</evidence>
<dbReference type="Proteomes" id="UP000634229">
    <property type="component" value="Unassembled WGS sequence"/>
</dbReference>
<sequence length="224" mass="25871">MTAPSHNRPLDGADLPALDLVRCENTSSSDIEKLMRDMTKESYSHEEIFGRYCSLAEYIEVPYDVVFEYCANVHSLEEWTFSIRDLSYVGGGLYRGREAIQPNTEIFVRADSLKGPEQGLINYPCAWDQGHELWMRYYFTVIDATRTLNRPGTVVLWTNCKHPYYDRAVTDVPEYIRAGRARTDRYWVGDIWPQFDAIHKIETRNLKTILETRFGVGTPITPAD</sequence>
<comment type="caution">
    <text evidence="1">The sequence shown here is derived from an EMBL/GenBank/DDBJ whole genome shotgun (WGS) entry which is preliminary data.</text>
</comment>
<dbReference type="InterPro" id="IPR023393">
    <property type="entry name" value="START-like_dom_sf"/>
</dbReference>
<evidence type="ECO:0000313" key="2">
    <source>
        <dbReference type="Proteomes" id="UP000634229"/>
    </source>
</evidence>
<accession>A0ABS1ND52</accession>
<evidence type="ECO:0008006" key="3">
    <source>
        <dbReference type="Google" id="ProtNLM"/>
    </source>
</evidence>